<gene>
    <name evidence="3" type="ORF">ISP19_00075</name>
</gene>
<dbReference type="SUPFAM" id="SSF51126">
    <property type="entry name" value="Pectin lyase-like"/>
    <property type="match status" value="1"/>
</dbReference>
<accession>A0ABS2JXM0</accession>
<evidence type="ECO:0000259" key="2">
    <source>
        <dbReference type="SMART" id="SM00912"/>
    </source>
</evidence>
<dbReference type="SMART" id="SM00912">
    <property type="entry name" value="Haemagg_act"/>
    <property type="match status" value="1"/>
</dbReference>
<dbReference type="InterPro" id="IPR012334">
    <property type="entry name" value="Pectin_lyas_fold"/>
</dbReference>
<evidence type="ECO:0000313" key="4">
    <source>
        <dbReference type="Proteomes" id="UP001430149"/>
    </source>
</evidence>
<feature type="signal peptide" evidence="1">
    <location>
        <begin position="1"/>
        <end position="36"/>
    </location>
</feature>
<organism evidence="3 4">
    <name type="scientific">Dyella flava</name>
    <dbReference type="NCBI Taxonomy" id="1920170"/>
    <lineage>
        <taxon>Bacteria</taxon>
        <taxon>Pseudomonadati</taxon>
        <taxon>Pseudomonadota</taxon>
        <taxon>Gammaproteobacteria</taxon>
        <taxon>Lysobacterales</taxon>
        <taxon>Rhodanobacteraceae</taxon>
        <taxon>Dyella</taxon>
    </lineage>
</organism>
<evidence type="ECO:0000313" key="3">
    <source>
        <dbReference type="EMBL" id="MBM7123757.1"/>
    </source>
</evidence>
<dbReference type="InterPro" id="IPR008619">
    <property type="entry name" value="Filamentous_hemagglutn_rpt"/>
</dbReference>
<sequence>MTFRRSRPVSAASLSRRALSAAVLAALLGTSLGASAQVTPDPNAGAHRPSTTAAGNGVPVVNLVAPSAAGVSHNQYQHFNVDPQGLILNNSAGVSPTQLGGYIVGNPHYAAGQSAKLIVNEVTSTNPTYLRGYTEVAGRAADVIIANPNGITVNGGGFINTNRATLTTGTPIFGADGALSGLRVTGGHLTIEGDGLNASNIDRLDLISRSLSVNGGVWANQLNVVTGANQVNEADLSTQAIAGPGEAPAVSIDVAALGGMYANAVHLIATEAGVGVRNAGTLASQSGDFTIDSAGHLELTGRLQSAGNLTVHSDGDAHNSGTLYSGADLTLTTGGTLTNRNVIAAAHNLNLRAQQLASSGTLGAGVASDGSLQGSGALTVTTDGLLTATGSHLASGAITLQGSALALSGAQTRTGGDITLISTAGDIDHANATLLGQGQLLVRSAGHVDNRGGTLSVAGNATLSGVDLDNSDGTLEAGTGEGNASLVVNAAAINNQGGRIANADHGLTTLHADTLDNTGGTVGGQGDVQLDAATVTNHAGTLVSGGDFTLQSDYLSNQGGTLYSAGDLHWTNSNATLDNTAGSFGAGGDIALTLAAVHNDSGELASNGDLVAAFTMLDGNGRLRAGHDLQLTLAGDYTNPAGNTLFANHDLSLDVGGAFTNAAGATLQAVNALTLHAARLDNQLGALINSATTTLNAATQTNAGRIEGDSVTLNADTITNTGTVIGNAITVNATTLTNGADLGTVTDNTPYQSALIAAVNQLNLYITGDLLNRDATLYSLGDLTLAADANGTRSHSVTNLSGDIEAGGDVTIATEHFTNQRRVFQTEVYQLSDAEQAQNTVTLDPLPVYRYDDPNPLHQPPYVDPSQVLSAEQVAALEAYCGTLGTPGKDGDTWCNGVTMPGQNDPHTILHNDLQAIVTQTLVSVERLKAASAESRVLAGGNITLNGSVLNDTSTIAAGHTLIINGQDGNAGGGNTGNDTVRNIAWTPTGTVRETITEQTGIAFVNFDPDRHWDFKGYETWGTKQGTTSTGLGAGQPDWIGFDAGPGLSASLSAGQAVDISGQDISNTVVGGDGRPVIGVGVGPHSGEPVQTIGDGSLQLPSNGLYTLTPGAGHPYLVETDPRFASYSGFLGSDYLLSQLGLHGDLTLKRLGDAFYETQLVMDQITRLTGLRYLNNNSDALEQYKALMDAGAQQAQAFDLAVGVALTPAQMASLTQDMVWLVNESVNGEQVLVPVVYLSQQTAKNVASGAVIQGSSVTLNASNQLTNTGAIQAAHDASITAGNLLNAGHLAGGGNLSVQAAQDLLNVGNIQGGNVALVAGNNLTSSTLHDAANLGNVDLSGLNIANPSAPTGGQITASGELTAQAGNNLTLDHATVSAGQNLGLAAGNDLTATASNLGAGSNAQLIAGNNLSLNAQGHTDHQGTQRNGVETTTYTVTNLTVGGSAQLVAGNDLISQGAQLGAGDQLALSAGHDITLNAVT</sequence>
<feature type="chain" id="PRO_5045127141" evidence="1">
    <location>
        <begin position="37"/>
        <end position="1480"/>
    </location>
</feature>
<dbReference type="RefSeq" id="WP_204678190.1">
    <property type="nucleotide sequence ID" value="NZ_JADIKE010000014.1"/>
</dbReference>
<dbReference type="Pfam" id="PF05860">
    <property type="entry name" value="TPS"/>
    <property type="match status" value="1"/>
</dbReference>
<name>A0ABS2JXM0_9GAMM</name>
<proteinExistence type="predicted"/>
<keyword evidence="4" id="KW-1185">Reference proteome</keyword>
<dbReference type="Pfam" id="PF05594">
    <property type="entry name" value="Fil_haemagg"/>
    <property type="match status" value="7"/>
</dbReference>
<dbReference type="InterPro" id="IPR006311">
    <property type="entry name" value="TAT_signal"/>
</dbReference>
<dbReference type="PROSITE" id="PS51318">
    <property type="entry name" value="TAT"/>
    <property type="match status" value="1"/>
</dbReference>
<keyword evidence="1" id="KW-0732">Signal</keyword>
<dbReference type="NCBIfam" id="TIGR01731">
    <property type="entry name" value="fil_hemag_20aa"/>
    <property type="match status" value="10"/>
</dbReference>
<feature type="non-terminal residue" evidence="3">
    <location>
        <position position="1480"/>
    </location>
</feature>
<feature type="domain" description="Filamentous haemagglutinin FhaB/tRNA nuclease CdiA-like TPS" evidence="2">
    <location>
        <begin position="55"/>
        <end position="176"/>
    </location>
</feature>
<comment type="caution">
    <text evidence="3">The sequence shown here is derived from an EMBL/GenBank/DDBJ whole genome shotgun (WGS) entry which is preliminary data.</text>
</comment>
<dbReference type="InterPro" id="IPR008638">
    <property type="entry name" value="FhaB/CdiA-like_TPS"/>
</dbReference>
<dbReference type="Gene3D" id="2.160.20.10">
    <property type="entry name" value="Single-stranded right-handed beta-helix, Pectin lyase-like"/>
    <property type="match status" value="1"/>
</dbReference>
<dbReference type="Proteomes" id="UP001430149">
    <property type="component" value="Unassembled WGS sequence"/>
</dbReference>
<protein>
    <submittedName>
        <fullName evidence="3">Filamentous hemagglutinin N-terminal domain-containing protein</fullName>
    </submittedName>
</protein>
<dbReference type="EMBL" id="JADIKE010000014">
    <property type="protein sequence ID" value="MBM7123757.1"/>
    <property type="molecule type" value="Genomic_DNA"/>
</dbReference>
<reference evidence="3" key="1">
    <citation type="submission" date="2020-10" db="EMBL/GenBank/DDBJ databases">
        <title>Phylogeny of dyella-like bacteria.</title>
        <authorList>
            <person name="Fu J."/>
        </authorList>
    </citation>
    <scope>NUCLEOTIDE SEQUENCE</scope>
    <source>
        <strain evidence="3">DHOC52</strain>
    </source>
</reference>
<dbReference type="NCBIfam" id="TIGR01901">
    <property type="entry name" value="adhes_NPXG"/>
    <property type="match status" value="1"/>
</dbReference>
<dbReference type="InterPro" id="IPR011050">
    <property type="entry name" value="Pectin_lyase_fold/virulence"/>
</dbReference>
<dbReference type="InterPro" id="IPR010069">
    <property type="entry name" value="CdiA_FHA1_rpt"/>
</dbReference>
<evidence type="ECO:0000256" key="1">
    <source>
        <dbReference type="SAM" id="SignalP"/>
    </source>
</evidence>